<dbReference type="RefSeq" id="WP_371569107.1">
    <property type="nucleotide sequence ID" value="NZ_JASMRN010000004.1"/>
</dbReference>
<gene>
    <name evidence="1" type="ORF">QO192_06570</name>
</gene>
<evidence type="ECO:0000313" key="1">
    <source>
        <dbReference type="EMBL" id="MEZ7514946.1"/>
    </source>
</evidence>
<comment type="caution">
    <text evidence="1">The sequence shown here is derived from an EMBL/GenBank/DDBJ whole genome shotgun (WGS) entry which is preliminary data.</text>
</comment>
<sequence length="159" mass="17814">MRNYITALGLLLGLGLSAQTHQIEKHNGESLDVNFIKYEDDILHYSSEGSDQEFQISKHAVAYLHDKNEASKEAVTNKITIDSKKDFGKVAVIDNEQAVGLNKQTDIEIYHGINKGGTSHFIKEDTIRRLKYKSAELGYPFITIIGKSNGKYSAVAYNY</sequence>
<evidence type="ECO:0000313" key="2">
    <source>
        <dbReference type="Proteomes" id="UP001568894"/>
    </source>
</evidence>
<organism evidence="1 2">
    <name type="scientific">Flavobacterium frigidarium</name>
    <dbReference type="NCBI Taxonomy" id="99286"/>
    <lineage>
        <taxon>Bacteria</taxon>
        <taxon>Pseudomonadati</taxon>
        <taxon>Bacteroidota</taxon>
        <taxon>Flavobacteriia</taxon>
        <taxon>Flavobacteriales</taxon>
        <taxon>Flavobacteriaceae</taxon>
        <taxon>Flavobacterium</taxon>
    </lineage>
</organism>
<dbReference type="Proteomes" id="UP001568894">
    <property type="component" value="Unassembled WGS sequence"/>
</dbReference>
<reference evidence="1 2" key="1">
    <citation type="submission" date="2023-05" db="EMBL/GenBank/DDBJ databases">
        <title>Adaptations of aquatic viruses from atmosphere-close ecosystems of the Central Arctic Ocean.</title>
        <authorList>
            <person name="Rahlff J."/>
            <person name="Holmfeldt K."/>
        </authorList>
    </citation>
    <scope>NUCLEOTIDE SEQUENCE [LARGE SCALE GENOMIC DNA]</scope>
    <source>
        <strain evidence="1 2">Arc14</strain>
    </source>
</reference>
<protein>
    <submittedName>
        <fullName evidence="1">Uncharacterized protein</fullName>
    </submittedName>
</protein>
<dbReference type="EMBL" id="JASMRN010000004">
    <property type="protein sequence ID" value="MEZ7514946.1"/>
    <property type="molecule type" value="Genomic_DNA"/>
</dbReference>
<name>A0ABV4KBE9_9FLAO</name>
<proteinExistence type="predicted"/>
<accession>A0ABV4KBE9</accession>
<keyword evidence="2" id="KW-1185">Reference proteome</keyword>